<keyword evidence="7" id="KW-0067">ATP-binding</keyword>
<evidence type="ECO:0000256" key="10">
    <source>
        <dbReference type="ARBA" id="ARBA00022871"/>
    </source>
</evidence>
<dbReference type="GO" id="GO:0005737">
    <property type="term" value="C:cytoplasm"/>
    <property type="evidence" value="ECO:0007669"/>
    <property type="project" value="TreeGrafter"/>
</dbReference>
<dbReference type="GeneID" id="94831418"/>
<evidence type="ECO:0000256" key="8">
    <source>
        <dbReference type="ARBA" id="ARBA00022842"/>
    </source>
</evidence>
<dbReference type="InterPro" id="IPR000719">
    <property type="entry name" value="Prot_kinase_dom"/>
</dbReference>
<keyword evidence="5" id="KW-0547">Nucleotide-binding</keyword>
<keyword evidence="8" id="KW-0460">Magnesium</keyword>
<evidence type="ECO:0000256" key="7">
    <source>
        <dbReference type="ARBA" id="ARBA00022840"/>
    </source>
</evidence>
<dbReference type="SMART" id="SM00220">
    <property type="entry name" value="S_TKc"/>
    <property type="match status" value="1"/>
</dbReference>
<comment type="cofactor">
    <cofactor evidence="1">
        <name>Mg(2+)</name>
        <dbReference type="ChEBI" id="CHEBI:18420"/>
    </cofactor>
</comment>
<evidence type="ECO:0000256" key="6">
    <source>
        <dbReference type="ARBA" id="ARBA00022782"/>
    </source>
</evidence>
<dbReference type="FunFam" id="1.10.510.10:FF:000571">
    <property type="entry name" value="Maternal embryonic leucine zipper kinase"/>
    <property type="match status" value="1"/>
</dbReference>
<dbReference type="EMBL" id="MLAK01000024">
    <property type="protein sequence ID" value="OHT17237.1"/>
    <property type="molecule type" value="Genomic_DNA"/>
</dbReference>
<feature type="compositionally biased region" description="Basic and acidic residues" evidence="11">
    <location>
        <begin position="363"/>
        <end position="379"/>
    </location>
</feature>
<dbReference type="PANTHER" id="PTHR24346:SF102">
    <property type="entry name" value="TESTIS-SPECIFIC SERINE_THREONINE-PROTEIN KINASE 1"/>
    <property type="match status" value="1"/>
</dbReference>
<protein>
    <submittedName>
        <fullName evidence="13">CAMK family protein kinase</fullName>
    </submittedName>
</protein>
<dbReference type="VEuPathDB" id="TrichDB:TRFO_12578"/>
<keyword evidence="9" id="KW-0832">Ubl conjugation</keyword>
<evidence type="ECO:0000259" key="12">
    <source>
        <dbReference type="PROSITE" id="PS50011"/>
    </source>
</evidence>
<dbReference type="GO" id="GO:0030154">
    <property type="term" value="P:cell differentiation"/>
    <property type="evidence" value="ECO:0007669"/>
    <property type="project" value="UniProtKB-KW"/>
</dbReference>
<dbReference type="OrthoDB" id="10261043at2759"/>
<feature type="region of interest" description="Disordered" evidence="11">
    <location>
        <begin position="358"/>
        <end position="384"/>
    </location>
</feature>
<dbReference type="PROSITE" id="PS50011">
    <property type="entry name" value="PROTEIN_KINASE_DOM"/>
    <property type="match status" value="1"/>
</dbReference>
<evidence type="ECO:0000256" key="9">
    <source>
        <dbReference type="ARBA" id="ARBA00022843"/>
    </source>
</evidence>
<keyword evidence="2" id="KW-0217">Developmental protein</keyword>
<dbReference type="PANTHER" id="PTHR24346">
    <property type="entry name" value="MAP/MICROTUBULE AFFINITY-REGULATING KINASE"/>
    <property type="match status" value="1"/>
</dbReference>
<evidence type="ECO:0000256" key="5">
    <source>
        <dbReference type="ARBA" id="ARBA00022741"/>
    </source>
</evidence>
<reference evidence="13" key="1">
    <citation type="submission" date="2016-10" db="EMBL/GenBank/DDBJ databases">
        <authorList>
            <person name="Benchimol M."/>
            <person name="Almeida L.G."/>
            <person name="Vasconcelos A.T."/>
            <person name="Perreira-Neves A."/>
            <person name="Rosa I.A."/>
            <person name="Tasca T."/>
            <person name="Bogo M.R."/>
            <person name="de Souza W."/>
        </authorList>
    </citation>
    <scope>NUCLEOTIDE SEQUENCE [LARGE SCALE GENOMIC DNA]</scope>
    <source>
        <strain evidence="13">K</strain>
    </source>
</reference>
<evidence type="ECO:0000256" key="11">
    <source>
        <dbReference type="SAM" id="MobiDB-lite"/>
    </source>
</evidence>
<keyword evidence="13" id="KW-0808">Transferase</keyword>
<evidence type="ECO:0000256" key="2">
    <source>
        <dbReference type="ARBA" id="ARBA00022473"/>
    </source>
</evidence>
<keyword evidence="14" id="KW-1185">Reference proteome</keyword>
<keyword evidence="13" id="KW-0418">Kinase</keyword>
<dbReference type="GO" id="GO:0005524">
    <property type="term" value="F:ATP binding"/>
    <property type="evidence" value="ECO:0007669"/>
    <property type="project" value="UniProtKB-KW"/>
</dbReference>
<feature type="domain" description="Protein kinase" evidence="12">
    <location>
        <begin position="34"/>
        <end position="288"/>
    </location>
</feature>
<accession>A0A1J4L5L0</accession>
<proteinExistence type="predicted"/>
<keyword evidence="6" id="KW-0221">Differentiation</keyword>
<dbReference type="GO" id="GO:0000287">
    <property type="term" value="F:magnesium ion binding"/>
    <property type="evidence" value="ECO:0007669"/>
    <property type="project" value="UniProtKB-ARBA"/>
</dbReference>
<keyword evidence="3" id="KW-0597">Phosphoprotein</keyword>
<evidence type="ECO:0000256" key="4">
    <source>
        <dbReference type="ARBA" id="ARBA00022723"/>
    </source>
</evidence>
<keyword evidence="4" id="KW-0479">Metal-binding</keyword>
<dbReference type="GO" id="GO:0050321">
    <property type="term" value="F:tau-protein kinase activity"/>
    <property type="evidence" value="ECO:0007669"/>
    <property type="project" value="TreeGrafter"/>
</dbReference>
<dbReference type="RefSeq" id="XP_068370373.1">
    <property type="nucleotide sequence ID" value="XM_068496714.1"/>
</dbReference>
<comment type="caution">
    <text evidence="13">The sequence shown here is derived from an EMBL/GenBank/DDBJ whole genome shotgun (WGS) entry which is preliminary data.</text>
</comment>
<dbReference type="InterPro" id="IPR011009">
    <property type="entry name" value="Kinase-like_dom_sf"/>
</dbReference>
<evidence type="ECO:0000256" key="3">
    <source>
        <dbReference type="ARBA" id="ARBA00022553"/>
    </source>
</evidence>
<dbReference type="Proteomes" id="UP000179807">
    <property type="component" value="Unassembled WGS sequence"/>
</dbReference>
<dbReference type="GO" id="GO:0035556">
    <property type="term" value="P:intracellular signal transduction"/>
    <property type="evidence" value="ECO:0007669"/>
    <property type="project" value="TreeGrafter"/>
</dbReference>
<dbReference type="InterPro" id="IPR008271">
    <property type="entry name" value="Ser/Thr_kinase_AS"/>
</dbReference>
<dbReference type="Gene3D" id="1.10.510.10">
    <property type="entry name" value="Transferase(Phosphotransferase) domain 1"/>
    <property type="match status" value="1"/>
</dbReference>
<dbReference type="PROSITE" id="PS00108">
    <property type="entry name" value="PROTEIN_KINASE_ST"/>
    <property type="match status" value="1"/>
</dbReference>
<organism evidence="13 14">
    <name type="scientific">Tritrichomonas foetus</name>
    <dbReference type="NCBI Taxonomy" id="1144522"/>
    <lineage>
        <taxon>Eukaryota</taxon>
        <taxon>Metamonada</taxon>
        <taxon>Parabasalia</taxon>
        <taxon>Tritrichomonadida</taxon>
        <taxon>Tritrichomonadidae</taxon>
        <taxon>Tritrichomonas</taxon>
    </lineage>
</organism>
<evidence type="ECO:0000256" key="1">
    <source>
        <dbReference type="ARBA" id="ARBA00001946"/>
    </source>
</evidence>
<sequence length="564" mass="65157">MNDQISMNENSSDSWEMFQDVVHVMSMDQIMERYKFLSKISQNRNATIRLSLHIRTGEYVVMKILNKSAYSNAKKKLLLYREILTMQALGNKKHITELYEVIDSGDRIWVVMEFASGGELFHFVKSKAPLSENVAREIFRPIVRIVSYMHSLNIVHRDLKLENVLLDSNGRLMLADFGFSRRFENDGSLVDSICGTPHYSPPEIIKGIPNNPIYVDSWSLGVILFMLLFGQFPFNGLSIPDLLQNILKAEFHFPFQVSESATDLINRLLVAEPSARLTATEILNHKWINKNYFPKQKKANKWNIIHSNVIQKLGLKDVDIDRINECLDENELISYKIYRRNYQTGKFKIKETENLPLLDIPEPNDKDDSFNDNRPKTTNEPRFIPSVMGMTSARARKLLSNGKFLQVFKMDVGSHASKKKRSLPTASGILHRKPNNNIHARHVTAIKSKKYRFRSLQTMRMQSMTDEDMKLPNINCQHSTMDKPSVVWKKLLDFIDKNKDISIISEQDYSMYMLVNKPNELYVVFTLGCLHKGIGLIGYSLYKIRGEDADFAEFETSLENFLSF</sequence>
<dbReference type="SUPFAM" id="SSF56112">
    <property type="entry name" value="Protein kinase-like (PK-like)"/>
    <property type="match status" value="1"/>
</dbReference>
<dbReference type="GO" id="GO:0007283">
    <property type="term" value="P:spermatogenesis"/>
    <property type="evidence" value="ECO:0007669"/>
    <property type="project" value="UniProtKB-KW"/>
</dbReference>
<gene>
    <name evidence="13" type="ORF">TRFO_12578</name>
</gene>
<evidence type="ECO:0000313" key="13">
    <source>
        <dbReference type="EMBL" id="OHT17237.1"/>
    </source>
</evidence>
<name>A0A1J4L5L0_9EUKA</name>
<dbReference type="AlphaFoldDB" id="A0A1J4L5L0"/>
<keyword evidence="10" id="KW-0744">Spermatogenesis</keyword>
<dbReference type="GO" id="GO:0000226">
    <property type="term" value="P:microtubule cytoskeleton organization"/>
    <property type="evidence" value="ECO:0007669"/>
    <property type="project" value="TreeGrafter"/>
</dbReference>
<dbReference type="Pfam" id="PF00069">
    <property type="entry name" value="Pkinase"/>
    <property type="match status" value="1"/>
</dbReference>
<evidence type="ECO:0000313" key="14">
    <source>
        <dbReference type="Proteomes" id="UP000179807"/>
    </source>
</evidence>